<keyword evidence="3" id="KW-1185">Reference proteome</keyword>
<dbReference type="Proteomes" id="UP000231701">
    <property type="component" value="Chromosome"/>
</dbReference>
<feature type="domain" description="Putative zinc-finger" evidence="1">
    <location>
        <begin position="5"/>
        <end position="39"/>
    </location>
</feature>
<accession>A0A2K8KYF6</accession>
<keyword evidence="2" id="KW-0862">Zinc</keyword>
<reference evidence="2 3" key="1">
    <citation type="submission" date="2016-12" db="EMBL/GenBank/DDBJ databases">
        <title>Isolation and genomic insights into novel planktonic Zetaproteobacteria from stratified waters of the Chesapeake Bay.</title>
        <authorList>
            <person name="McAllister S.M."/>
            <person name="Kato S."/>
            <person name="Chan C.S."/>
            <person name="Chiu B.K."/>
            <person name="Field E.K."/>
        </authorList>
    </citation>
    <scope>NUCLEOTIDE SEQUENCE [LARGE SCALE GENOMIC DNA]</scope>
    <source>
        <strain evidence="2 3">CP-5</strain>
    </source>
</reference>
<dbReference type="GO" id="GO:0008270">
    <property type="term" value="F:zinc ion binding"/>
    <property type="evidence" value="ECO:0007669"/>
    <property type="project" value="UniProtKB-KW"/>
</dbReference>
<name>A0A2K8KYF6_MARES</name>
<sequence>MKHACMRATRLASDSIDRKLTLWERLRFHLHLAMCRNCRNCEHTLRLIRRTTELMRETQYGNIKLTDLQRERLHAAINGNNQN</sequence>
<evidence type="ECO:0000259" key="1">
    <source>
        <dbReference type="Pfam" id="PF13490"/>
    </source>
</evidence>
<protein>
    <submittedName>
        <fullName evidence="2">Zinc-finger</fullName>
    </submittedName>
</protein>
<proteinExistence type="predicted"/>
<dbReference type="Pfam" id="PF13490">
    <property type="entry name" value="zf-HC2"/>
    <property type="match status" value="1"/>
</dbReference>
<dbReference type="AlphaFoldDB" id="A0A2K8KYF6"/>
<keyword evidence="2" id="KW-0863">Zinc-finger</keyword>
<organism evidence="2 3">
    <name type="scientific">Mariprofundus aestuarium</name>
    <dbReference type="NCBI Taxonomy" id="1921086"/>
    <lineage>
        <taxon>Bacteria</taxon>
        <taxon>Pseudomonadati</taxon>
        <taxon>Pseudomonadota</taxon>
        <taxon>Candidatius Mariprofundia</taxon>
        <taxon>Mariprofundales</taxon>
        <taxon>Mariprofundaceae</taxon>
        <taxon>Mariprofundus</taxon>
    </lineage>
</organism>
<dbReference type="EMBL" id="CP018799">
    <property type="protein sequence ID" value="ATX80008.1"/>
    <property type="molecule type" value="Genomic_DNA"/>
</dbReference>
<gene>
    <name evidence="2" type="ORF">Ga0123461_1595</name>
</gene>
<evidence type="ECO:0000313" key="2">
    <source>
        <dbReference type="EMBL" id="ATX80008.1"/>
    </source>
</evidence>
<keyword evidence="2" id="KW-0479">Metal-binding</keyword>
<evidence type="ECO:0000313" key="3">
    <source>
        <dbReference type="Proteomes" id="UP000231701"/>
    </source>
</evidence>
<dbReference type="OrthoDB" id="5296802at2"/>
<dbReference type="KEGG" id="maes:Ga0123461_1595"/>
<dbReference type="InterPro" id="IPR027383">
    <property type="entry name" value="Znf_put"/>
</dbReference>